<name>A0A9D4NSK0_DERFA</name>
<dbReference type="EMBL" id="SDOV01000008">
    <property type="protein sequence ID" value="KAH7637534.1"/>
    <property type="molecule type" value="Genomic_DNA"/>
</dbReference>
<gene>
    <name evidence="1" type="ORF">HUG17_8638</name>
</gene>
<sequence length="71" mass="8602">MDDEDGKSYRWETEYEKTWEIIKEDDQGRIQGSVDEMLYKAIRKRTLNKKTGYPAYFWLCARVKKTSTWTI</sequence>
<accession>A0A9D4NSK0</accession>
<reference evidence="1" key="1">
    <citation type="submission" date="2020-06" db="EMBL/GenBank/DDBJ databases">
        <authorList>
            <person name="Ji K."/>
            <person name="Li J."/>
        </authorList>
    </citation>
    <scope>NUCLEOTIDE SEQUENCE</scope>
    <source>
        <strain evidence="1">JKM2019</strain>
        <tissue evidence="1">Whole body</tissue>
    </source>
</reference>
<proteinExistence type="predicted"/>
<dbReference type="Proteomes" id="UP000828236">
    <property type="component" value="Unassembled WGS sequence"/>
</dbReference>
<organism evidence="1">
    <name type="scientific">Dermatophagoides farinae</name>
    <name type="common">American house dust mite</name>
    <dbReference type="NCBI Taxonomy" id="6954"/>
    <lineage>
        <taxon>Eukaryota</taxon>
        <taxon>Metazoa</taxon>
        <taxon>Ecdysozoa</taxon>
        <taxon>Arthropoda</taxon>
        <taxon>Chelicerata</taxon>
        <taxon>Arachnida</taxon>
        <taxon>Acari</taxon>
        <taxon>Acariformes</taxon>
        <taxon>Sarcoptiformes</taxon>
        <taxon>Astigmata</taxon>
        <taxon>Psoroptidia</taxon>
        <taxon>Analgoidea</taxon>
        <taxon>Pyroglyphidae</taxon>
        <taxon>Dermatophagoidinae</taxon>
        <taxon>Dermatophagoides</taxon>
    </lineage>
</organism>
<reference evidence="1" key="2">
    <citation type="journal article" date="2021" name="World Allergy Organ. J.">
        <title>Chromosome-level assembly of Dermatophagoides farinae genome and transcriptome reveals two novel allergens Der f 37 and Der f 39.</title>
        <authorList>
            <person name="Chen J."/>
            <person name="Cai Z."/>
            <person name="Fan D."/>
            <person name="Hu J."/>
            <person name="Hou Y."/>
            <person name="He Y."/>
            <person name="Zhang Z."/>
            <person name="Zhao Z."/>
            <person name="Gao P."/>
            <person name="Hu W."/>
            <person name="Sun J."/>
            <person name="Li J."/>
            <person name="Ji K."/>
        </authorList>
    </citation>
    <scope>NUCLEOTIDE SEQUENCE</scope>
    <source>
        <strain evidence="1">JKM2019</strain>
    </source>
</reference>
<comment type="caution">
    <text evidence="1">The sequence shown here is derived from an EMBL/GenBank/DDBJ whole genome shotgun (WGS) entry which is preliminary data.</text>
</comment>
<dbReference type="AlphaFoldDB" id="A0A9D4NSK0"/>
<evidence type="ECO:0000313" key="1">
    <source>
        <dbReference type="EMBL" id="KAH7637534.1"/>
    </source>
</evidence>
<protein>
    <submittedName>
        <fullName evidence="1">Ral transcription factor iih subunit 2-like protein</fullName>
    </submittedName>
</protein>